<name>A0ABS2SQ92_9BACI</name>
<evidence type="ECO:0000313" key="2">
    <source>
        <dbReference type="Proteomes" id="UP001179280"/>
    </source>
</evidence>
<comment type="caution">
    <text evidence="1">The sequence shown here is derived from an EMBL/GenBank/DDBJ whole genome shotgun (WGS) entry which is preliminary data.</text>
</comment>
<dbReference type="InterPro" id="IPR036746">
    <property type="entry name" value="TT1725-like_sf"/>
</dbReference>
<organism evidence="1 2">
    <name type="scientific">Shouchella xiaoxiensis</name>
    <dbReference type="NCBI Taxonomy" id="766895"/>
    <lineage>
        <taxon>Bacteria</taxon>
        <taxon>Bacillati</taxon>
        <taxon>Bacillota</taxon>
        <taxon>Bacilli</taxon>
        <taxon>Bacillales</taxon>
        <taxon>Bacillaceae</taxon>
        <taxon>Shouchella</taxon>
    </lineage>
</organism>
<keyword evidence="2" id="KW-1185">Reference proteome</keyword>
<reference evidence="1" key="1">
    <citation type="submission" date="2021-01" db="EMBL/GenBank/DDBJ databases">
        <title>Genomic Encyclopedia of Type Strains, Phase IV (KMG-IV): sequencing the most valuable type-strain genomes for metagenomic binning, comparative biology and taxonomic classification.</title>
        <authorList>
            <person name="Goeker M."/>
        </authorList>
    </citation>
    <scope>NUCLEOTIDE SEQUENCE</scope>
    <source>
        <strain evidence="1">DSM 21943</strain>
    </source>
</reference>
<gene>
    <name evidence="1" type="ORF">JOC54_000920</name>
</gene>
<accession>A0ABS2SQ92</accession>
<sequence>MKSIVTKTRQRCNVSVAETGYQEVWQRSELTLCAVGSSRKSAEAELFRALSLIDQADNVERTITDWEWV</sequence>
<dbReference type="InterPro" id="IPR007546">
    <property type="entry name" value="DUF503"/>
</dbReference>
<dbReference type="PANTHER" id="PTHR36441">
    <property type="entry name" value="HYPOTHETICAL CYTOSOLIC PROTEIN"/>
    <property type="match status" value="1"/>
</dbReference>
<dbReference type="PANTHER" id="PTHR36441:SF1">
    <property type="entry name" value="DUF503 DOMAIN-CONTAINING PROTEIN"/>
    <property type="match status" value="1"/>
</dbReference>
<proteinExistence type="predicted"/>
<dbReference type="EMBL" id="JAFBCV010000002">
    <property type="protein sequence ID" value="MBM7837689.1"/>
    <property type="molecule type" value="Genomic_DNA"/>
</dbReference>
<dbReference type="SUPFAM" id="SSF103007">
    <property type="entry name" value="Hypothetical protein TT1725"/>
    <property type="match status" value="1"/>
</dbReference>
<dbReference type="Pfam" id="PF04456">
    <property type="entry name" value="DUF503"/>
    <property type="match status" value="1"/>
</dbReference>
<evidence type="ECO:0000313" key="1">
    <source>
        <dbReference type="EMBL" id="MBM7837689.1"/>
    </source>
</evidence>
<dbReference type="Gene3D" id="3.30.70.1120">
    <property type="entry name" value="TT1725-like"/>
    <property type="match status" value="1"/>
</dbReference>
<dbReference type="Proteomes" id="UP001179280">
    <property type="component" value="Unassembled WGS sequence"/>
</dbReference>
<protein>
    <submittedName>
        <fullName evidence="1">Uncharacterized protein YlxP (DUF503 family)</fullName>
    </submittedName>
</protein>